<feature type="transmembrane region" description="Helical" evidence="1">
    <location>
        <begin position="124"/>
        <end position="140"/>
    </location>
</feature>
<feature type="transmembrane region" description="Helical" evidence="1">
    <location>
        <begin position="497"/>
        <end position="516"/>
    </location>
</feature>
<feature type="transmembrane region" description="Helical" evidence="1">
    <location>
        <begin position="215"/>
        <end position="233"/>
    </location>
</feature>
<feature type="transmembrane region" description="Helical" evidence="1">
    <location>
        <begin position="273"/>
        <end position="292"/>
    </location>
</feature>
<feature type="transmembrane region" description="Helical" evidence="1">
    <location>
        <begin position="146"/>
        <end position="164"/>
    </location>
</feature>
<reference evidence="2 3" key="1">
    <citation type="submission" date="2017-10" db="EMBL/GenBank/DDBJ databases">
        <title>Novel microbial diversity and functional potential in the marine mammal oral microbiome.</title>
        <authorList>
            <person name="Dudek N.K."/>
            <person name="Sun C.L."/>
            <person name="Burstein D."/>
            <person name="Kantor R.S."/>
            <person name="Aliaga Goltsman D.S."/>
            <person name="Bik E.M."/>
            <person name="Thomas B.C."/>
            <person name="Banfield J.F."/>
            <person name="Relman D.A."/>
        </authorList>
    </citation>
    <scope>NUCLEOTIDE SEQUENCE [LARGE SCALE GENOMIC DNA]</scope>
    <source>
        <strain evidence="2">DOLJORAL78_50_517</strain>
    </source>
</reference>
<feature type="transmembrane region" description="Helical" evidence="1">
    <location>
        <begin position="442"/>
        <end position="462"/>
    </location>
</feature>
<gene>
    <name evidence="2" type="ORF">CSA09_04875</name>
</gene>
<feature type="transmembrane region" description="Helical" evidence="1">
    <location>
        <begin position="404"/>
        <end position="430"/>
    </location>
</feature>
<name>A0A2G6PEB8_9GAMM</name>
<evidence type="ECO:0000256" key="1">
    <source>
        <dbReference type="SAM" id="Phobius"/>
    </source>
</evidence>
<accession>A0A2G6PEB8</accession>
<feature type="transmembrane region" description="Helical" evidence="1">
    <location>
        <begin position="17"/>
        <end position="36"/>
    </location>
</feature>
<organism evidence="2 3">
    <name type="scientific">Candidatus Contendibacter odensensis</name>
    <dbReference type="NCBI Taxonomy" id="1400860"/>
    <lineage>
        <taxon>Bacteria</taxon>
        <taxon>Pseudomonadati</taxon>
        <taxon>Pseudomonadota</taxon>
        <taxon>Gammaproteobacteria</taxon>
        <taxon>Candidatus Competibacteraceae</taxon>
        <taxon>Candidatus Contendibacter</taxon>
    </lineage>
</organism>
<feature type="transmembrane region" description="Helical" evidence="1">
    <location>
        <begin position="347"/>
        <end position="368"/>
    </location>
</feature>
<keyword evidence="1" id="KW-0472">Membrane</keyword>
<evidence type="ECO:0000313" key="2">
    <source>
        <dbReference type="EMBL" id="PIE82885.1"/>
    </source>
</evidence>
<feature type="transmembrane region" description="Helical" evidence="1">
    <location>
        <begin position="304"/>
        <end position="335"/>
    </location>
</feature>
<keyword evidence="1" id="KW-0812">Transmembrane</keyword>
<dbReference type="EMBL" id="PDTV01000011">
    <property type="protein sequence ID" value="PIE82885.1"/>
    <property type="molecule type" value="Genomic_DNA"/>
</dbReference>
<proteinExistence type="predicted"/>
<evidence type="ECO:0000313" key="3">
    <source>
        <dbReference type="Proteomes" id="UP000229278"/>
    </source>
</evidence>
<dbReference type="Proteomes" id="UP000229278">
    <property type="component" value="Unassembled WGS sequence"/>
</dbReference>
<dbReference type="AlphaFoldDB" id="A0A2G6PEB8"/>
<feature type="transmembrane region" description="Helical" evidence="1">
    <location>
        <begin position="176"/>
        <end position="203"/>
    </location>
</feature>
<feature type="transmembrane region" description="Helical" evidence="1">
    <location>
        <begin position="96"/>
        <end position="117"/>
    </location>
</feature>
<comment type="caution">
    <text evidence="2">The sequence shown here is derived from an EMBL/GenBank/DDBJ whole genome shotgun (WGS) entry which is preliminary data.</text>
</comment>
<keyword evidence="1" id="KW-1133">Transmembrane helix</keyword>
<protein>
    <recommendedName>
        <fullName evidence="4">Glycosyltransferase RgtA/B/C/D-like domain-containing protein</fullName>
    </recommendedName>
</protein>
<feature type="transmembrane region" description="Helical" evidence="1">
    <location>
        <begin position="468"/>
        <end position="490"/>
    </location>
</feature>
<evidence type="ECO:0008006" key="4">
    <source>
        <dbReference type="Google" id="ProtNLM"/>
    </source>
</evidence>
<sequence>MTLFNTSSVSKILRSDFYSKIVVVLVLLSIAFGIYFRLKGLGKSPFTVDEYYIASSIKNILEHGLPEFDCGGYYIRGLLLQYSAVPFFIYGGNDEYWLRFITVCSNLAALPAIFLLGKRIAGKDVAYLAVLLFSLSIWEIEFARFARMYAPFQAIFIWYLFFLYRRIYDGNLAAGYWMFLLSFTSIFIYEGAIFPVLLNFMIFFTGTRRASIKDAFFILTIFSIAYLFLTYDFRYLGVESYFPDDLAYHGSNRHRLPIELPNILALTLESSSIFLTLYTLHLAASLLIIGYLSIKVKSYHDLEYYHVVLFSFLIFLALANMFTLVIGFFIIAVLLEHIHPEILRYRPVVLSIIAIVALFIFWLVYGLFSSEWLSILELENPDKSQLKQLLVVLFKYPDIPGKFIYPWFFSMPAMTISSILIVTICAALVIIRNDQDNYGFKFFLAISTALVLLSSVLIQPYRTTRYTFFIYPILLLLIISSLNILTSLAIKKSCKAYKAFIFLTLIFIIISEDFGFDHLFNIDSNRIIYRTDYNHDRAGHYYPRWDFRTVGQYIHDRIEPSDIVVSSARVIHYYLNQMDYYYVEKNAKKLNGILACKGTKDLWSNANLIYQDKKLEQLLETNPATIWLVLRSYRWISDFEKNLAIKYKKFHTFESFDKNLNVFRIPAKK</sequence>